<keyword evidence="4" id="KW-1185">Reference proteome</keyword>
<dbReference type="GO" id="GO:0005524">
    <property type="term" value="F:ATP binding"/>
    <property type="evidence" value="ECO:0007669"/>
    <property type="project" value="UniProtKB-UniRule"/>
</dbReference>
<dbReference type="OrthoDB" id="9763949at2"/>
<dbReference type="PANTHER" id="PTHR30605">
    <property type="entry name" value="ANHYDRO-N-ACETYLMURAMIC ACID KINASE"/>
    <property type="match status" value="1"/>
</dbReference>
<sequence length="393" mass="41750">MERLDRPLRLAEIVCKPERIVAGLMTGTSLDGLDMAILRVPSGVPRRFEMLAQAAVAMPKDLRRRLEPQGQMSAAEMARVARDLGLWYAVELDQLALAHGLNLDLIGVHGQTIYHEHGVTTLQIGEPSYLAARLGCPVIADFRQGDVAVGGCGAPLVPIVDQWLLQEPEMGVVALNIGGISNLTAIPAACAERLAVVGFDCGPGNMILDELAKRFTADLQGGPQPIDWDGQFAARGAVDRQLLAHLMRDPFLVAPPPRSAGREQFGASFVDRLLQAVAPDGPQAWYDLFRTVTRFTVEAVVVAIRDFVLPTMSIGRVLVSGGGARNPVMMAELAAALPGVDVGTTDRLGLDGDMKEAIAFALLASARVDGVPANLPGVTGASRPALLGKIVEV</sequence>
<comment type="function">
    <text evidence="2">Catalyzes the specific phosphorylation of 1,6-anhydro-N-acetylmuramic acid (anhMurNAc) with the simultaneous cleavage of the 1,6-anhydro ring, generating MurNAc-6-P. Is required for the utilization of anhMurNAc either imported from the medium or derived from its own cell wall murein, and thus plays a role in cell wall recycling.</text>
</comment>
<dbReference type="SUPFAM" id="SSF53067">
    <property type="entry name" value="Actin-like ATPase domain"/>
    <property type="match status" value="1"/>
</dbReference>
<dbReference type="GO" id="GO:0016301">
    <property type="term" value="F:kinase activity"/>
    <property type="evidence" value="ECO:0007669"/>
    <property type="project" value="UniProtKB-KW"/>
</dbReference>
<name>A0A212Q8P9_9PROT</name>
<evidence type="ECO:0000313" key="3">
    <source>
        <dbReference type="EMBL" id="SNB55624.1"/>
    </source>
</evidence>
<evidence type="ECO:0000256" key="2">
    <source>
        <dbReference type="HAMAP-Rule" id="MF_01270"/>
    </source>
</evidence>
<dbReference type="GO" id="GO:0006040">
    <property type="term" value="P:amino sugar metabolic process"/>
    <property type="evidence" value="ECO:0007669"/>
    <property type="project" value="InterPro"/>
</dbReference>
<comment type="similarity">
    <text evidence="2">Belongs to the anhydro-N-acetylmuramic acid kinase family.</text>
</comment>
<dbReference type="Gene3D" id="3.30.420.40">
    <property type="match status" value="2"/>
</dbReference>
<dbReference type="PANTHER" id="PTHR30605:SF0">
    <property type="entry name" value="ANHYDRO-N-ACETYLMURAMIC ACID KINASE"/>
    <property type="match status" value="1"/>
</dbReference>
<dbReference type="UniPathway" id="UPA00343"/>
<keyword evidence="2" id="KW-0067">ATP-binding</keyword>
<dbReference type="GO" id="GO:0009254">
    <property type="term" value="P:peptidoglycan turnover"/>
    <property type="evidence" value="ECO:0007669"/>
    <property type="project" value="UniProtKB-UniRule"/>
</dbReference>
<keyword evidence="2" id="KW-0808">Transferase</keyword>
<protein>
    <recommendedName>
        <fullName evidence="2">Anhydro-N-acetylmuramic acid kinase</fullName>
        <ecNumber evidence="2">2.7.1.170</ecNumber>
    </recommendedName>
    <alternativeName>
        <fullName evidence="2">AnhMurNAc kinase</fullName>
    </alternativeName>
</protein>
<keyword evidence="2" id="KW-0547">Nucleotide-binding</keyword>
<evidence type="ECO:0000256" key="1">
    <source>
        <dbReference type="ARBA" id="ARBA00023277"/>
    </source>
</evidence>
<gene>
    <name evidence="2" type="primary">anmK</name>
    <name evidence="3" type="ORF">SAMN07250955_101493</name>
</gene>
<proteinExistence type="inferred from homology"/>
<dbReference type="EMBL" id="FYEH01000001">
    <property type="protein sequence ID" value="SNB55624.1"/>
    <property type="molecule type" value="Genomic_DNA"/>
</dbReference>
<feature type="binding site" evidence="2">
    <location>
        <begin position="27"/>
        <end position="34"/>
    </location>
    <ligand>
        <name>ATP</name>
        <dbReference type="ChEBI" id="CHEBI:30616"/>
    </ligand>
</feature>
<dbReference type="AlphaFoldDB" id="A0A212Q8P9"/>
<dbReference type="HAMAP" id="MF_01270">
    <property type="entry name" value="AnhMurNAc_kinase"/>
    <property type="match status" value="1"/>
</dbReference>
<dbReference type="RefSeq" id="WP_088559777.1">
    <property type="nucleotide sequence ID" value="NZ_FYEH01000001.1"/>
</dbReference>
<comment type="catalytic activity">
    <reaction evidence="2">
        <text>1,6-anhydro-N-acetyl-beta-muramate + ATP + H2O = N-acetyl-D-muramate 6-phosphate + ADP + H(+)</text>
        <dbReference type="Rhea" id="RHEA:24952"/>
        <dbReference type="ChEBI" id="CHEBI:15377"/>
        <dbReference type="ChEBI" id="CHEBI:15378"/>
        <dbReference type="ChEBI" id="CHEBI:30616"/>
        <dbReference type="ChEBI" id="CHEBI:58690"/>
        <dbReference type="ChEBI" id="CHEBI:58722"/>
        <dbReference type="ChEBI" id="CHEBI:456216"/>
        <dbReference type="EC" id="2.7.1.170"/>
    </reaction>
</comment>
<comment type="pathway">
    <text evidence="2">Cell wall biogenesis; peptidoglycan recycling.</text>
</comment>
<organism evidence="3 4">
    <name type="scientific">Arboricoccus pini</name>
    <dbReference type="NCBI Taxonomy" id="1963835"/>
    <lineage>
        <taxon>Bacteria</taxon>
        <taxon>Pseudomonadati</taxon>
        <taxon>Pseudomonadota</taxon>
        <taxon>Alphaproteobacteria</taxon>
        <taxon>Geminicoccales</taxon>
        <taxon>Geminicoccaceae</taxon>
        <taxon>Arboricoccus</taxon>
    </lineage>
</organism>
<reference evidence="3 4" key="1">
    <citation type="submission" date="2017-06" db="EMBL/GenBank/DDBJ databases">
        <authorList>
            <person name="Kim H.J."/>
            <person name="Triplett B.A."/>
        </authorList>
    </citation>
    <scope>NUCLEOTIDE SEQUENCE [LARGE SCALE GENOMIC DNA]</scope>
    <source>
        <strain evidence="3 4">B29T1</strain>
    </source>
</reference>
<dbReference type="GO" id="GO:0097175">
    <property type="term" value="P:1,6-anhydro-N-acetyl-beta-muramic acid catabolic process"/>
    <property type="evidence" value="ECO:0007669"/>
    <property type="project" value="UniProtKB-UniRule"/>
</dbReference>
<dbReference type="Proteomes" id="UP000197065">
    <property type="component" value="Unassembled WGS sequence"/>
</dbReference>
<comment type="pathway">
    <text evidence="2">Amino-sugar metabolism; 1,6-anhydro-N-acetylmuramate degradation.</text>
</comment>
<keyword evidence="2 3" id="KW-0418">Kinase</keyword>
<dbReference type="InterPro" id="IPR005338">
    <property type="entry name" value="Anhydro_N_Ac-Mur_kinase"/>
</dbReference>
<evidence type="ECO:0000313" key="4">
    <source>
        <dbReference type="Proteomes" id="UP000197065"/>
    </source>
</evidence>
<dbReference type="Pfam" id="PF03702">
    <property type="entry name" value="AnmK"/>
    <property type="match status" value="1"/>
</dbReference>
<dbReference type="InterPro" id="IPR043129">
    <property type="entry name" value="ATPase_NBD"/>
</dbReference>
<accession>A0A212Q8P9</accession>
<dbReference type="UniPathway" id="UPA00544"/>
<keyword evidence="1 2" id="KW-0119">Carbohydrate metabolism</keyword>
<dbReference type="EC" id="2.7.1.170" evidence="2"/>
<dbReference type="GO" id="GO:0016773">
    <property type="term" value="F:phosphotransferase activity, alcohol group as acceptor"/>
    <property type="evidence" value="ECO:0007669"/>
    <property type="project" value="UniProtKB-UniRule"/>
</dbReference>